<sequence length="116" mass="13597">MVSPVTVPGVLSKKCRPLTEKGFFDMHNNLQNQNYDFLGTEQVDVHEAFGAFQQSFVDCFRAAFPERRLRGKRRDAGLKWFTEELRNMRDQVTLVNELFVVNIEIQTFYKKCQDKS</sequence>
<proteinExistence type="predicted"/>
<comment type="caution">
    <text evidence="1">The sequence shown here is derived from an EMBL/GenBank/DDBJ whole genome shotgun (WGS) entry which is preliminary data.</text>
</comment>
<organism evidence="1 2">
    <name type="scientific">Cryptolaemus montrouzieri</name>
    <dbReference type="NCBI Taxonomy" id="559131"/>
    <lineage>
        <taxon>Eukaryota</taxon>
        <taxon>Metazoa</taxon>
        <taxon>Ecdysozoa</taxon>
        <taxon>Arthropoda</taxon>
        <taxon>Hexapoda</taxon>
        <taxon>Insecta</taxon>
        <taxon>Pterygota</taxon>
        <taxon>Neoptera</taxon>
        <taxon>Endopterygota</taxon>
        <taxon>Coleoptera</taxon>
        <taxon>Polyphaga</taxon>
        <taxon>Cucujiformia</taxon>
        <taxon>Coccinelloidea</taxon>
        <taxon>Coccinellidae</taxon>
        <taxon>Scymninae</taxon>
        <taxon>Scymnini</taxon>
        <taxon>Cryptolaemus</taxon>
    </lineage>
</organism>
<gene>
    <name evidence="1" type="ORF">HHI36_019578</name>
</gene>
<dbReference type="AlphaFoldDB" id="A0ABD2N885"/>
<evidence type="ECO:0000313" key="2">
    <source>
        <dbReference type="Proteomes" id="UP001516400"/>
    </source>
</evidence>
<dbReference type="Proteomes" id="UP001516400">
    <property type="component" value="Unassembled WGS sequence"/>
</dbReference>
<protein>
    <submittedName>
        <fullName evidence="1">Uncharacterized protein</fullName>
    </submittedName>
</protein>
<accession>A0ABD2N885</accession>
<reference evidence="1 2" key="1">
    <citation type="journal article" date="2021" name="BMC Biol.">
        <title>Horizontally acquired antibacterial genes associated with adaptive radiation of ladybird beetles.</title>
        <authorList>
            <person name="Li H.S."/>
            <person name="Tang X.F."/>
            <person name="Huang Y.H."/>
            <person name="Xu Z.Y."/>
            <person name="Chen M.L."/>
            <person name="Du X.Y."/>
            <person name="Qiu B.Y."/>
            <person name="Chen P.T."/>
            <person name="Zhang W."/>
            <person name="Slipinski A."/>
            <person name="Escalona H.E."/>
            <person name="Waterhouse R.M."/>
            <person name="Zwick A."/>
            <person name="Pang H."/>
        </authorList>
    </citation>
    <scope>NUCLEOTIDE SEQUENCE [LARGE SCALE GENOMIC DNA]</scope>
    <source>
        <strain evidence="1">SYSU2018</strain>
    </source>
</reference>
<dbReference type="EMBL" id="JABFTP020000083">
    <property type="protein sequence ID" value="KAL3274794.1"/>
    <property type="molecule type" value="Genomic_DNA"/>
</dbReference>
<name>A0ABD2N885_9CUCU</name>
<evidence type="ECO:0000313" key="1">
    <source>
        <dbReference type="EMBL" id="KAL3274794.1"/>
    </source>
</evidence>
<keyword evidence="2" id="KW-1185">Reference proteome</keyword>